<accession>A0ABT0KVW6</accession>
<sequence>MANIDTDYLDLLVKRFNGFNRPTDAQRLIMLLGERKTRSDDENKKLSVLLRAEKKSDELVLARAATRRVLNAEKTAARKLETRKKVLWGAALKTASKDSPQIAALMLQLFNGGYISEKDKDVVKSDLPAITEPNTSIITP</sequence>
<proteinExistence type="predicted"/>
<reference evidence="1 2" key="1">
    <citation type="submission" date="2022-01" db="EMBL/GenBank/DDBJ databases">
        <title>Whole genome-based taxonomy of the Shewanellaceae.</title>
        <authorList>
            <person name="Martin-Rodriguez A.J."/>
        </authorList>
    </citation>
    <scope>NUCLEOTIDE SEQUENCE [LARGE SCALE GENOMIC DNA]</scope>
    <source>
        <strain evidence="1 2">DSM 24955</strain>
    </source>
</reference>
<protein>
    <submittedName>
        <fullName evidence="1">Uncharacterized protein</fullName>
    </submittedName>
</protein>
<name>A0ABT0KVW6_9GAMM</name>
<gene>
    <name evidence="1" type="ORF">L2737_22075</name>
</gene>
<keyword evidence="2" id="KW-1185">Reference proteome</keyword>
<dbReference type="EMBL" id="JAKIKU010000031">
    <property type="protein sequence ID" value="MCL1047986.1"/>
    <property type="molecule type" value="Genomic_DNA"/>
</dbReference>
<comment type="caution">
    <text evidence="1">The sequence shown here is derived from an EMBL/GenBank/DDBJ whole genome shotgun (WGS) entry which is preliminary data.</text>
</comment>
<dbReference type="RefSeq" id="WP_248957123.1">
    <property type="nucleotide sequence ID" value="NZ_JAKIKU010000031.1"/>
</dbReference>
<dbReference type="Proteomes" id="UP001202134">
    <property type="component" value="Unassembled WGS sequence"/>
</dbReference>
<evidence type="ECO:0000313" key="1">
    <source>
        <dbReference type="EMBL" id="MCL1047986.1"/>
    </source>
</evidence>
<evidence type="ECO:0000313" key="2">
    <source>
        <dbReference type="Proteomes" id="UP001202134"/>
    </source>
</evidence>
<organism evidence="1 2">
    <name type="scientific">Shewanella electrodiphila</name>
    <dbReference type="NCBI Taxonomy" id="934143"/>
    <lineage>
        <taxon>Bacteria</taxon>
        <taxon>Pseudomonadati</taxon>
        <taxon>Pseudomonadota</taxon>
        <taxon>Gammaproteobacteria</taxon>
        <taxon>Alteromonadales</taxon>
        <taxon>Shewanellaceae</taxon>
        <taxon>Shewanella</taxon>
    </lineage>
</organism>